<dbReference type="Gene3D" id="3.20.20.105">
    <property type="entry name" value="Queuine tRNA-ribosyltransferase-like"/>
    <property type="match status" value="1"/>
</dbReference>
<dbReference type="Pfam" id="PF01702">
    <property type="entry name" value="TGT"/>
    <property type="match status" value="1"/>
</dbReference>
<evidence type="ECO:0000256" key="1">
    <source>
        <dbReference type="SAM" id="MobiDB-lite"/>
    </source>
</evidence>
<accession>A0A7S2U6Z2</accession>
<feature type="region of interest" description="Disordered" evidence="1">
    <location>
        <begin position="77"/>
        <end position="118"/>
    </location>
</feature>
<feature type="compositionally biased region" description="Basic and acidic residues" evidence="1">
    <location>
        <begin position="87"/>
        <end position="105"/>
    </location>
</feature>
<dbReference type="GO" id="GO:0006400">
    <property type="term" value="P:tRNA modification"/>
    <property type="evidence" value="ECO:0007669"/>
    <property type="project" value="InterPro"/>
</dbReference>
<reference evidence="3" key="1">
    <citation type="submission" date="2021-01" db="EMBL/GenBank/DDBJ databases">
        <authorList>
            <person name="Corre E."/>
            <person name="Pelletier E."/>
            <person name="Niang G."/>
            <person name="Scheremetjew M."/>
            <person name="Finn R."/>
            <person name="Kale V."/>
            <person name="Holt S."/>
            <person name="Cochrane G."/>
            <person name="Meng A."/>
            <person name="Brown T."/>
            <person name="Cohen L."/>
        </authorList>
    </citation>
    <scope>NUCLEOTIDE SEQUENCE</scope>
    <source>
        <strain evidence="3">CCMP2084</strain>
    </source>
</reference>
<dbReference type="PANTHER" id="PTHR46064">
    <property type="entry name" value="QUEUINE TRNA-RIBOSYLTRANSFERASE ACCESSORY SUBUNIT 2"/>
    <property type="match status" value="1"/>
</dbReference>
<dbReference type="EMBL" id="HBHQ01003484">
    <property type="protein sequence ID" value="CAD9810471.1"/>
    <property type="molecule type" value="Transcribed_RNA"/>
</dbReference>
<gene>
    <name evidence="3" type="ORF">ASEP1449_LOCUS2294</name>
</gene>
<dbReference type="AlphaFoldDB" id="A0A7S2U6Z2"/>
<evidence type="ECO:0000313" key="3">
    <source>
        <dbReference type="EMBL" id="CAD9810471.1"/>
    </source>
</evidence>
<proteinExistence type="predicted"/>
<evidence type="ECO:0000259" key="2">
    <source>
        <dbReference type="Pfam" id="PF01702"/>
    </source>
</evidence>
<dbReference type="PANTHER" id="PTHR46064:SF1">
    <property type="entry name" value="QUEUINE TRNA-RIBOSYLTRANSFERASE ACCESSORY SUBUNIT 2"/>
    <property type="match status" value="1"/>
</dbReference>
<name>A0A7S2U6Z2_9STRA</name>
<dbReference type="InterPro" id="IPR036511">
    <property type="entry name" value="TGT-like_sf"/>
</dbReference>
<dbReference type="InterPro" id="IPR002616">
    <property type="entry name" value="tRNA_ribo_trans-like"/>
</dbReference>
<dbReference type="SUPFAM" id="SSF51713">
    <property type="entry name" value="tRNA-guanine transglycosylase"/>
    <property type="match status" value="1"/>
</dbReference>
<protein>
    <recommendedName>
        <fullName evidence="2">tRNA-guanine(15) transglycosylase-like domain-containing protein</fullName>
    </recommendedName>
</protein>
<dbReference type="InterPro" id="IPR050852">
    <property type="entry name" value="Queuine_tRNA-ribosyltrfase"/>
</dbReference>
<organism evidence="3">
    <name type="scientific">Attheya septentrionalis</name>
    <dbReference type="NCBI Taxonomy" id="420275"/>
    <lineage>
        <taxon>Eukaryota</taxon>
        <taxon>Sar</taxon>
        <taxon>Stramenopiles</taxon>
        <taxon>Ochrophyta</taxon>
        <taxon>Bacillariophyta</taxon>
        <taxon>Coscinodiscophyceae</taxon>
        <taxon>Chaetocerotophycidae</taxon>
        <taxon>Chaetocerotales</taxon>
        <taxon>Attheyaceae</taxon>
        <taxon>Attheya</taxon>
    </lineage>
</organism>
<feature type="domain" description="tRNA-guanine(15) transglycosylase-like" evidence="2">
    <location>
        <begin position="236"/>
        <end position="480"/>
    </location>
</feature>
<dbReference type="NCBIfam" id="TIGR00449">
    <property type="entry name" value="tgt_general"/>
    <property type="match status" value="1"/>
</dbReference>
<sequence length="490" mass="54158">MESTVDGVVKEVPNNEADVRRVRLLLHGEDGCFPLLTPFLLRTYFCSTDPLVARHLVLGVAVRDSCVAAMYRDDEKHAAEKKKRKKAPAEGGRKKARGDNQKEEPTIDGSAEPVVSTESVENLVDSSKHQAKRKPVGYTFRARSLDSDFRIPKGYSTMLVPSFDTTEDVIASKDVGDGVAPTSSKQGVGLCTLNGRQELSCQLYNSIVTSSKMRMPSYSEGAVSLYDNVPSNDKDDTVTTSKKRRDVAVQRTNTWLDQSISYMSSNMEQGGAMKKYFWASLVGGSDPGLRLQSVQHVAKKADSLAGAVVVGWHHISDREQRNNILATCQSELEKSESKLPMAILLAKDLVQMMDAAIGGVSIIGMSLPATLARSATALSCDLTRSWRNQNNDTTIKEGEGYMNLKHVQYAKDMSPLVKGCRCMACKDDRHSRAYIHHLIKTKELLAEILLNGHNLHQLLLLFQELSTSISENSGPEFRNYVESQLLKEKN</sequence>